<dbReference type="Pfam" id="PF00289">
    <property type="entry name" value="Biotin_carb_N"/>
    <property type="match status" value="1"/>
</dbReference>
<dbReference type="InterPro" id="IPR011761">
    <property type="entry name" value="ATP-grasp"/>
</dbReference>
<reference evidence="12" key="1">
    <citation type="submission" date="2018-06" db="EMBL/GenBank/DDBJ databases">
        <authorList>
            <person name="Zhirakovskaya E."/>
        </authorList>
    </citation>
    <scope>NUCLEOTIDE SEQUENCE</scope>
</reference>
<dbReference type="NCBIfam" id="NF006367">
    <property type="entry name" value="PRK08591.1"/>
    <property type="match status" value="1"/>
</dbReference>
<evidence type="ECO:0000256" key="3">
    <source>
        <dbReference type="ARBA" id="ARBA00022598"/>
    </source>
</evidence>
<dbReference type="Pfam" id="PF00364">
    <property type="entry name" value="Biotin_lipoyl"/>
    <property type="match status" value="1"/>
</dbReference>
<dbReference type="Gene3D" id="2.40.50.100">
    <property type="match status" value="1"/>
</dbReference>
<dbReference type="PANTHER" id="PTHR18866">
    <property type="entry name" value="CARBOXYLASE:PYRUVATE/ACETYL-COA/PROPIONYL-COA CARBOXYLASE"/>
    <property type="match status" value="1"/>
</dbReference>
<dbReference type="GO" id="GO:0005759">
    <property type="term" value="C:mitochondrial matrix"/>
    <property type="evidence" value="ECO:0007669"/>
    <property type="project" value="UniProtKB-SubCell"/>
</dbReference>
<dbReference type="PROSITE" id="PS50975">
    <property type="entry name" value="ATP_GRASP"/>
    <property type="match status" value="1"/>
</dbReference>
<dbReference type="InterPro" id="IPR005482">
    <property type="entry name" value="Biotin_COase_C"/>
</dbReference>
<evidence type="ECO:0000256" key="7">
    <source>
        <dbReference type="ARBA" id="ARBA00023128"/>
    </source>
</evidence>
<dbReference type="PROSITE" id="PS50968">
    <property type="entry name" value="BIOTINYL_LIPOYL"/>
    <property type="match status" value="1"/>
</dbReference>
<proteinExistence type="predicted"/>
<feature type="domain" description="ATP-grasp" evidence="10">
    <location>
        <begin position="126"/>
        <end position="323"/>
    </location>
</feature>
<gene>
    <name evidence="12" type="ORF">MNBD_ALPHA01-958</name>
</gene>
<dbReference type="GO" id="GO:0047925">
    <property type="term" value="F:geranoyl-CoA carboxylase activity"/>
    <property type="evidence" value="ECO:0007669"/>
    <property type="project" value="UniProtKB-EC"/>
</dbReference>
<evidence type="ECO:0000259" key="11">
    <source>
        <dbReference type="PROSITE" id="PS50979"/>
    </source>
</evidence>
<evidence type="ECO:0000256" key="6">
    <source>
        <dbReference type="ARBA" id="ARBA00022946"/>
    </source>
</evidence>
<keyword evidence="4" id="KW-0547">Nucleotide-binding</keyword>
<feature type="domain" description="Biotin carboxylation" evidence="11">
    <location>
        <begin position="7"/>
        <end position="452"/>
    </location>
</feature>
<evidence type="ECO:0000256" key="1">
    <source>
        <dbReference type="ARBA" id="ARBA00001953"/>
    </source>
</evidence>
<comment type="cofactor">
    <cofactor evidence="1">
        <name>biotin</name>
        <dbReference type="ChEBI" id="CHEBI:57586"/>
    </cofactor>
</comment>
<evidence type="ECO:0000256" key="4">
    <source>
        <dbReference type="ARBA" id="ARBA00022741"/>
    </source>
</evidence>
<keyword evidence="7" id="KW-0496">Mitochondrion</keyword>
<dbReference type="InterPro" id="IPR000089">
    <property type="entry name" value="Biotin_lipoyl"/>
</dbReference>
<dbReference type="PROSITE" id="PS50979">
    <property type="entry name" value="BC"/>
    <property type="match status" value="1"/>
</dbReference>
<feature type="domain" description="Lipoyl-binding" evidence="9">
    <location>
        <begin position="583"/>
        <end position="658"/>
    </location>
</feature>
<evidence type="ECO:0000259" key="10">
    <source>
        <dbReference type="PROSITE" id="PS50975"/>
    </source>
</evidence>
<keyword evidence="6" id="KW-0809">Transit peptide</keyword>
<dbReference type="SUPFAM" id="SSF56059">
    <property type="entry name" value="Glutathione synthetase ATP-binding domain-like"/>
    <property type="match status" value="1"/>
</dbReference>
<name>A0A3B0RMI0_9ZZZZ</name>
<keyword evidence="3 12" id="KW-0436">Ligase</keyword>
<dbReference type="EC" id="6.4.1.5" evidence="12"/>
<dbReference type="PROSITE" id="PS00866">
    <property type="entry name" value="CPSASE_1"/>
    <property type="match status" value="1"/>
</dbReference>
<evidence type="ECO:0000256" key="2">
    <source>
        <dbReference type="ARBA" id="ARBA00004305"/>
    </source>
</evidence>
<evidence type="ECO:0000259" key="9">
    <source>
        <dbReference type="PROSITE" id="PS50968"/>
    </source>
</evidence>
<evidence type="ECO:0000256" key="5">
    <source>
        <dbReference type="ARBA" id="ARBA00022840"/>
    </source>
</evidence>
<sequence>MKHMKHKFDKILVANRGEIAVRVIQTAKAMGYRTVAVYSEADANTRHMQEADQAVCIGKAPASSSYLVAEKIIDAAKRSGANAIHPGYGFLSENANFARMCADAGITFIGPSAENIELMGSKRLSKVAMLDAGVPCIVGYQGANQDDETLLEEAAKIGYPLMVKASAGGGGRGLRLVEKASDLKAQIKTARSEALNAFGNDELILEKAIIDPRHIEIQIFADTHGNVVNLGERDCSIQRRHQKVIEEAPSPFVDENLRKNMGDTAVNVAKSCNYIGAGTVEFLVDADKKFYFLEMNTRLQVEHPVTELITGLDLVEWQIMIAAGEKLPRTQDKITLTGHAMEVRIYAEDPRHDFMPQTGEILYYSLPDNHGIRIDHGICDGQIIGPHYDPMLAKIIAYGTTREEARRRLACAVEDFVLLGVNNNKRFLANILRTELFADGKATTAFIERHFKDDKSLLKTAPSAKSLGIATLLFYQNSGRITASNSHMVGWRNVIQAPWNYTINCDGMDHKLSLIMDGSCYRITIGDEIIELDLVTLTDKTCLITADGVRERLHYILIADRLHIDGEWGNMTFTNLTHAPANVADGPGTGQVIAPMDGTIIDIMVKPGDPVTKGQSLGVLEAMKMEHQLCTDTTGIVANVAVKKGNQVKSQQFLISVEIETND</sequence>
<dbReference type="PROSITE" id="PS00867">
    <property type="entry name" value="CPSASE_2"/>
    <property type="match status" value="1"/>
</dbReference>
<protein>
    <submittedName>
        <fullName evidence="12">Geranyl-CoA carboxylase biotin-containing subunit</fullName>
        <ecNumber evidence="12">6.4.1.5</ecNumber>
    </submittedName>
</protein>
<dbReference type="FunFam" id="2.40.50.100:FF:000003">
    <property type="entry name" value="Acetyl-CoA carboxylase biotin carboxyl carrier protein"/>
    <property type="match status" value="1"/>
</dbReference>
<dbReference type="InterPro" id="IPR011054">
    <property type="entry name" value="Rudment_hybrid_motif"/>
</dbReference>
<dbReference type="Pfam" id="PF02786">
    <property type="entry name" value="CPSase_L_D2"/>
    <property type="match status" value="1"/>
</dbReference>
<dbReference type="GO" id="GO:0046872">
    <property type="term" value="F:metal ion binding"/>
    <property type="evidence" value="ECO:0007669"/>
    <property type="project" value="InterPro"/>
</dbReference>
<accession>A0A3B0RMI0</accession>
<dbReference type="FunFam" id="3.40.50.20:FF:000010">
    <property type="entry name" value="Propionyl-CoA carboxylase subunit alpha"/>
    <property type="match status" value="1"/>
</dbReference>
<dbReference type="SMART" id="SM00878">
    <property type="entry name" value="Biotin_carb_C"/>
    <property type="match status" value="1"/>
</dbReference>
<dbReference type="FunFam" id="3.30.1490.20:FF:000003">
    <property type="entry name" value="acetyl-CoA carboxylase isoform X1"/>
    <property type="match status" value="1"/>
</dbReference>
<dbReference type="Gene3D" id="3.30.470.20">
    <property type="entry name" value="ATP-grasp fold, B domain"/>
    <property type="match status" value="1"/>
</dbReference>
<dbReference type="InterPro" id="IPR050856">
    <property type="entry name" value="Biotin_carboxylase_complex"/>
</dbReference>
<dbReference type="InterPro" id="IPR011053">
    <property type="entry name" value="Single_hybrid_motif"/>
</dbReference>
<evidence type="ECO:0000313" key="12">
    <source>
        <dbReference type="EMBL" id="VAV93169.1"/>
    </source>
</evidence>
<organism evidence="12">
    <name type="scientific">hydrothermal vent metagenome</name>
    <dbReference type="NCBI Taxonomy" id="652676"/>
    <lineage>
        <taxon>unclassified sequences</taxon>
        <taxon>metagenomes</taxon>
        <taxon>ecological metagenomes</taxon>
    </lineage>
</organism>
<dbReference type="PANTHER" id="PTHR18866:SF33">
    <property type="entry name" value="METHYLCROTONOYL-COA CARBOXYLASE SUBUNIT ALPHA, MITOCHONDRIAL-RELATED"/>
    <property type="match status" value="1"/>
</dbReference>
<dbReference type="SUPFAM" id="SSF51230">
    <property type="entry name" value="Single hybrid motif"/>
    <property type="match status" value="1"/>
</dbReference>
<keyword evidence="8" id="KW-0092">Biotin</keyword>
<dbReference type="Pfam" id="PF02785">
    <property type="entry name" value="Biotin_carb_C"/>
    <property type="match status" value="1"/>
</dbReference>
<dbReference type="InterPro" id="IPR005479">
    <property type="entry name" value="CPAse_ATP-bd"/>
</dbReference>
<dbReference type="EMBL" id="UOEJ01000042">
    <property type="protein sequence ID" value="VAV93169.1"/>
    <property type="molecule type" value="Genomic_DNA"/>
</dbReference>
<dbReference type="InterPro" id="IPR005481">
    <property type="entry name" value="BC-like_N"/>
</dbReference>
<dbReference type="InterPro" id="IPR011764">
    <property type="entry name" value="Biotin_carboxylation_dom"/>
</dbReference>
<dbReference type="CDD" id="cd06850">
    <property type="entry name" value="biotinyl_domain"/>
    <property type="match status" value="1"/>
</dbReference>
<dbReference type="InterPro" id="IPR016185">
    <property type="entry name" value="PreATP-grasp_dom_sf"/>
</dbReference>
<dbReference type="SUPFAM" id="SSF51246">
    <property type="entry name" value="Rudiment single hybrid motif"/>
    <property type="match status" value="1"/>
</dbReference>
<dbReference type="FunFam" id="3.30.470.20:FF:000028">
    <property type="entry name" value="Methylcrotonoyl-CoA carboxylase subunit alpha, mitochondrial"/>
    <property type="match status" value="1"/>
</dbReference>
<dbReference type="AlphaFoldDB" id="A0A3B0RMI0"/>
<dbReference type="GO" id="GO:0005524">
    <property type="term" value="F:ATP binding"/>
    <property type="evidence" value="ECO:0007669"/>
    <property type="project" value="UniProtKB-KW"/>
</dbReference>
<keyword evidence="5" id="KW-0067">ATP-binding</keyword>
<comment type="subcellular location">
    <subcellularLocation>
        <location evidence="2">Mitochondrion matrix</location>
    </subcellularLocation>
</comment>
<evidence type="ECO:0000256" key="8">
    <source>
        <dbReference type="ARBA" id="ARBA00023267"/>
    </source>
</evidence>
<dbReference type="SUPFAM" id="SSF52440">
    <property type="entry name" value="PreATP-grasp domain"/>
    <property type="match status" value="1"/>
</dbReference>